<dbReference type="GeneID" id="94336155"/>
<dbReference type="Proteomes" id="UP001214638">
    <property type="component" value="Unassembled WGS sequence"/>
</dbReference>
<keyword evidence="5" id="KW-1185">Reference proteome</keyword>
<dbReference type="AlphaFoldDB" id="A0AAD9PKX6"/>
<keyword evidence="1" id="KW-0479">Metal-binding</keyword>
<dbReference type="Gene3D" id="4.10.60.10">
    <property type="entry name" value="Zinc finger, CCHC-type"/>
    <property type="match status" value="1"/>
</dbReference>
<dbReference type="GO" id="GO:0003676">
    <property type="term" value="F:nucleic acid binding"/>
    <property type="evidence" value="ECO:0007669"/>
    <property type="project" value="InterPro"/>
</dbReference>
<dbReference type="RefSeq" id="XP_067803451.1">
    <property type="nucleotide sequence ID" value="XM_067946887.1"/>
</dbReference>
<proteinExistence type="predicted"/>
<evidence type="ECO:0000259" key="2">
    <source>
        <dbReference type="PROSITE" id="PS50089"/>
    </source>
</evidence>
<dbReference type="Gene3D" id="3.30.40.10">
    <property type="entry name" value="Zinc/RING finger domain, C3HC4 (zinc finger)"/>
    <property type="match status" value="1"/>
</dbReference>
<name>A0AAD9PKX6_9APIC</name>
<comment type="caution">
    <text evidence="4">The sequence shown here is derived from an EMBL/GenBank/DDBJ whole genome shotgun (WGS) entry which is preliminary data.</text>
</comment>
<keyword evidence="1" id="KW-0863">Zinc-finger</keyword>
<protein>
    <submittedName>
        <fullName evidence="4">Bifunctional Zinc finger</fullName>
    </submittedName>
</protein>
<dbReference type="InterPro" id="IPR013083">
    <property type="entry name" value="Znf_RING/FYVE/PHD"/>
</dbReference>
<reference evidence="4" key="1">
    <citation type="journal article" date="2023" name="Nat. Microbiol.">
        <title>Babesia duncani multi-omics identifies virulence factors and drug targets.</title>
        <authorList>
            <person name="Singh P."/>
            <person name="Lonardi S."/>
            <person name="Liang Q."/>
            <person name="Vydyam P."/>
            <person name="Khabirova E."/>
            <person name="Fang T."/>
            <person name="Gihaz S."/>
            <person name="Thekkiniath J."/>
            <person name="Munshi M."/>
            <person name="Abel S."/>
            <person name="Ciampossin L."/>
            <person name="Batugedara G."/>
            <person name="Gupta M."/>
            <person name="Lu X.M."/>
            <person name="Lenz T."/>
            <person name="Chakravarty S."/>
            <person name="Cornillot E."/>
            <person name="Hu Y."/>
            <person name="Ma W."/>
            <person name="Gonzalez L.M."/>
            <person name="Sanchez S."/>
            <person name="Estrada K."/>
            <person name="Sanchez-Flores A."/>
            <person name="Montero E."/>
            <person name="Harb O.S."/>
            <person name="Le Roch K.G."/>
            <person name="Mamoun C.B."/>
        </authorList>
    </citation>
    <scope>NUCLEOTIDE SEQUENCE</scope>
    <source>
        <strain evidence="4">WA1</strain>
    </source>
</reference>
<evidence type="ECO:0000256" key="1">
    <source>
        <dbReference type="PROSITE-ProRule" id="PRU00047"/>
    </source>
</evidence>
<evidence type="ECO:0000313" key="4">
    <source>
        <dbReference type="EMBL" id="KAK2196609.1"/>
    </source>
</evidence>
<keyword evidence="1" id="KW-0862">Zinc</keyword>
<organism evidence="4 5">
    <name type="scientific">Babesia duncani</name>
    <dbReference type="NCBI Taxonomy" id="323732"/>
    <lineage>
        <taxon>Eukaryota</taxon>
        <taxon>Sar</taxon>
        <taxon>Alveolata</taxon>
        <taxon>Apicomplexa</taxon>
        <taxon>Aconoidasida</taxon>
        <taxon>Piroplasmida</taxon>
        <taxon>Babesiidae</taxon>
        <taxon>Babesia</taxon>
    </lineage>
</organism>
<sequence length="428" mass="47682">MTNDRLLWKFKGSNVSFCILDSLRLPAEVKVARTKLKELFGMSTVTSIDFVLYLDALPNVVLSDLYMLPIGAKVQARRCSHAEAEKLISAANQSHVDSTKANETVKNESDAEKEYVQNGLKNVEPETAISESYEDDEDAKIHGAMMENNDYYHDKVERESLSRRYYRTRVTPEVKVHADANVVKKDYVCHICGECGHHIRNCSHSTVNRLRKKVRSALGIPTDFLISIPTEDIDKYDEVFAMSDGSYAIMRDISTVSAEAYFTKSVDQRVRENLGLDQNDSSNISQGFICPVCNCIFDNPVTVLCCGTCFCFTCATGNSESATKEIQCPACKKQISSSQLQTNNSLKLAVDALILQKGPNVGKRVVIKKDAKPESLENKNNDTAQTIKTEPKRTLRDHSGTCNKALKRQKNLASGYIASFLTAKRSNS</sequence>
<dbReference type="KEGG" id="bdw:94336155"/>
<dbReference type="InterPro" id="IPR001878">
    <property type="entry name" value="Znf_CCHC"/>
</dbReference>
<dbReference type="EMBL" id="JALLKP010000002">
    <property type="protein sequence ID" value="KAK2196609.1"/>
    <property type="molecule type" value="Genomic_DNA"/>
</dbReference>
<dbReference type="GO" id="GO:0008270">
    <property type="term" value="F:zinc ion binding"/>
    <property type="evidence" value="ECO:0007669"/>
    <property type="project" value="UniProtKB-KW"/>
</dbReference>
<dbReference type="SUPFAM" id="SSF57850">
    <property type="entry name" value="RING/U-box"/>
    <property type="match status" value="1"/>
</dbReference>
<feature type="domain" description="CCHC-type" evidence="3">
    <location>
        <begin position="189"/>
        <end position="202"/>
    </location>
</feature>
<dbReference type="PROSITE" id="PS50089">
    <property type="entry name" value="ZF_RING_2"/>
    <property type="match status" value="1"/>
</dbReference>
<accession>A0AAD9PKX6</accession>
<dbReference type="PROSITE" id="PS50158">
    <property type="entry name" value="ZF_CCHC"/>
    <property type="match status" value="1"/>
</dbReference>
<feature type="domain" description="RING-type" evidence="2">
    <location>
        <begin position="290"/>
        <end position="332"/>
    </location>
</feature>
<evidence type="ECO:0000313" key="5">
    <source>
        <dbReference type="Proteomes" id="UP001214638"/>
    </source>
</evidence>
<dbReference type="InterPro" id="IPR001841">
    <property type="entry name" value="Znf_RING"/>
</dbReference>
<gene>
    <name evidence="4" type="ORF">BdWA1_001857</name>
</gene>
<evidence type="ECO:0000259" key="3">
    <source>
        <dbReference type="PROSITE" id="PS50158"/>
    </source>
</evidence>